<reference evidence="5" key="3">
    <citation type="journal article" date="2012" name="PLoS Pathog.">
        <title>Comparative genomics of the apicomplexan parasites Toxoplasma gondii and Neospora caninum: Coccidia differing in host range and transmission strategy.</title>
        <authorList>
            <person name="Reid A.J."/>
            <person name="Vermont S.J."/>
            <person name="Cotton J.A."/>
            <person name="Harris D."/>
            <person name="Hill-Cawthorne G.A."/>
            <person name="Konen-Waisman S."/>
            <person name="Latham S.M."/>
            <person name="Mourier T."/>
            <person name="Norton R."/>
            <person name="Quail M.A."/>
            <person name="Sanders M."/>
            <person name="Shanmugam D."/>
            <person name="Sohal A."/>
            <person name="Wasmuth J.D."/>
            <person name="Brunk B."/>
            <person name="Grigg M.E."/>
            <person name="Howard J.C."/>
            <person name="Parkinson J."/>
            <person name="Roos D.S."/>
            <person name="Trees A.J."/>
            <person name="Berriman M."/>
            <person name="Pain A."/>
            <person name="Wastling J.M."/>
        </authorList>
    </citation>
    <scope>NUCLEOTIDE SEQUENCE [LARGE SCALE GENOMIC DNA]</scope>
    <source>
        <strain evidence="5">Liverpool</strain>
    </source>
</reference>
<dbReference type="InParanoid" id="F0VR90"/>
<dbReference type="Proteomes" id="UP000007494">
    <property type="component" value="Chromosome XII"/>
</dbReference>
<protein>
    <submittedName>
        <fullName evidence="4">GRA9 protein, putative</fullName>
    </submittedName>
</protein>
<reference evidence="4" key="4">
    <citation type="journal article" date="2015" name="PLoS ONE">
        <title>Comprehensive Evaluation of Toxoplasma gondii VEG and Neospora caninum LIV Genomes with Tachyzoite Stage Transcriptome and Proteome Defines Novel Transcript Features.</title>
        <authorList>
            <person name="Ramaprasad A."/>
            <person name="Mourier T."/>
            <person name="Naeem R."/>
            <person name="Malas T.B."/>
            <person name="Moussa E."/>
            <person name="Panigrahi A."/>
            <person name="Vermont S.J."/>
            <person name="Otto T.D."/>
            <person name="Wastling J."/>
            <person name="Pain A."/>
        </authorList>
    </citation>
    <scope>NUCLEOTIDE SEQUENCE</scope>
    <source>
        <strain evidence="4">Liverpool</strain>
    </source>
</reference>
<evidence type="ECO:0000256" key="2">
    <source>
        <dbReference type="SAM" id="SignalP"/>
    </source>
</evidence>
<feature type="region of interest" description="Disordered" evidence="1">
    <location>
        <begin position="174"/>
        <end position="199"/>
    </location>
</feature>
<dbReference type="EMBL" id="LN714487">
    <property type="protein sequence ID" value="CEL71000.1"/>
    <property type="molecule type" value="Genomic_DNA"/>
</dbReference>
<evidence type="ECO:0000256" key="1">
    <source>
        <dbReference type="SAM" id="MobiDB-lite"/>
    </source>
</evidence>
<feature type="chain" id="PRO_5007655343" evidence="2">
    <location>
        <begin position="20"/>
        <end position="318"/>
    </location>
</feature>
<gene>
    <name evidence="4" type="ORF">BN1204_066630</name>
    <name evidence="3" type="ORF">NCLIV_066630</name>
</gene>
<reference evidence="3" key="1">
    <citation type="submission" date="2011-02" db="EMBL/GenBank/DDBJ databases">
        <authorList>
            <person name="Aslett M."/>
        </authorList>
    </citation>
    <scope>NUCLEOTIDE SEQUENCE</scope>
    <source>
        <strain evidence="3">Liverpool</strain>
    </source>
</reference>
<dbReference type="OMA" id="DPECIMT"/>
<dbReference type="VEuPathDB" id="ToxoDB:NCLIV_066630"/>
<feature type="compositionally biased region" description="Low complexity" evidence="1">
    <location>
        <begin position="294"/>
        <end position="309"/>
    </location>
</feature>
<feature type="region of interest" description="Disordered" evidence="1">
    <location>
        <begin position="287"/>
        <end position="318"/>
    </location>
</feature>
<dbReference type="EMBL" id="FR823393">
    <property type="protein sequence ID" value="CBZ56238.1"/>
    <property type="molecule type" value="Genomic_DNA"/>
</dbReference>
<evidence type="ECO:0000313" key="4">
    <source>
        <dbReference type="EMBL" id="CEL71000.1"/>
    </source>
</evidence>
<reference evidence="3" key="2">
    <citation type="submission" date="2011-03" db="EMBL/GenBank/DDBJ databases">
        <title>Comparative genomics and transcriptomics of Neospora caninum and Toxoplasma gondii.</title>
        <authorList>
            <person name="Reid A.J."/>
            <person name="Sohal A."/>
            <person name="Harris D."/>
            <person name="Quail M."/>
            <person name="Sanders M."/>
            <person name="Berriman M."/>
            <person name="Wastling J.M."/>
            <person name="Pain A."/>
        </authorList>
    </citation>
    <scope>NUCLEOTIDE SEQUENCE</scope>
    <source>
        <strain evidence="3">Liverpool</strain>
    </source>
</reference>
<feature type="signal peptide" evidence="2">
    <location>
        <begin position="1"/>
        <end position="19"/>
    </location>
</feature>
<sequence>MMRSFKSILVPLSAVVATAELGFLPNSHVYVVGAETNDVALSLPEDVQENPEGHSESSQEVDVFGEGWNKFEGPGFGEFPSVDFRHLYAQVQEMMRAFSGLGVEPFGRPFFGESPGSPAFPRLRIAKPKTSLKRVGACRYVISWMQGVTANNVRVVLHLQSRQVEVQYRACTRHDEKTEHGESHSESREQSSQSVSVDPECIMTREVVAQKLAGWADNGESVPPGSPKKLLITFPSPEHINQLIKEGHVPEGALEKVKGGDFSDFTPTQMCLLSGRTPHECALAEGQQVELEETPLPSSPSTPDSVDLPRFSNHNGEI</sequence>
<dbReference type="GeneID" id="13445461"/>
<evidence type="ECO:0000313" key="5">
    <source>
        <dbReference type="Proteomes" id="UP000007494"/>
    </source>
</evidence>
<name>F0VR90_NEOCL</name>
<dbReference type="OrthoDB" id="331043at2759"/>
<evidence type="ECO:0000313" key="3">
    <source>
        <dbReference type="EMBL" id="CBZ56238.1"/>
    </source>
</evidence>
<accession>F0VR90</accession>
<dbReference type="eggNOG" id="ENOG502R036">
    <property type="taxonomic scope" value="Eukaryota"/>
</dbReference>
<keyword evidence="5" id="KW-1185">Reference proteome</keyword>
<dbReference type="AlphaFoldDB" id="F0VR90"/>
<organism evidence="3 5">
    <name type="scientific">Neospora caninum (strain Liverpool)</name>
    <dbReference type="NCBI Taxonomy" id="572307"/>
    <lineage>
        <taxon>Eukaryota</taxon>
        <taxon>Sar</taxon>
        <taxon>Alveolata</taxon>
        <taxon>Apicomplexa</taxon>
        <taxon>Conoidasida</taxon>
        <taxon>Coccidia</taxon>
        <taxon>Eucoccidiorida</taxon>
        <taxon>Eimeriorina</taxon>
        <taxon>Sarcocystidae</taxon>
        <taxon>Neospora</taxon>
    </lineage>
</organism>
<dbReference type="RefSeq" id="XP_003886263.1">
    <property type="nucleotide sequence ID" value="XM_003886214.1"/>
</dbReference>
<feature type="compositionally biased region" description="Basic and acidic residues" evidence="1">
    <location>
        <begin position="174"/>
        <end position="189"/>
    </location>
</feature>
<keyword evidence="2" id="KW-0732">Signal</keyword>
<proteinExistence type="predicted"/>